<organism evidence="1 2">
    <name type="scientific">Streptomyces turgidiscabies (strain Car8)</name>
    <dbReference type="NCBI Taxonomy" id="698760"/>
    <lineage>
        <taxon>Bacteria</taxon>
        <taxon>Bacillati</taxon>
        <taxon>Actinomycetota</taxon>
        <taxon>Actinomycetes</taxon>
        <taxon>Kitasatosporales</taxon>
        <taxon>Streptomycetaceae</taxon>
        <taxon>Streptomyces</taxon>
    </lineage>
</organism>
<proteinExistence type="predicted"/>
<keyword evidence="2" id="KW-1185">Reference proteome</keyword>
<dbReference type="EMBL" id="AEJB01000272">
    <property type="protein sequence ID" value="ELP67685.1"/>
    <property type="molecule type" value="Genomic_DNA"/>
</dbReference>
<dbReference type="PATRIC" id="fig|698760.3.peg.3547"/>
<dbReference type="Proteomes" id="UP000010931">
    <property type="component" value="Unassembled WGS sequence"/>
</dbReference>
<gene>
    <name evidence="1" type="ORF">STRTUCAR8_08533</name>
</gene>
<reference evidence="1 2" key="1">
    <citation type="journal article" date="2011" name="Plasmid">
        <title>Streptomyces turgidiscabies Car8 contains a modular pathogenicity island that shares virulence genes with other actinobacterial plant pathogens.</title>
        <authorList>
            <person name="Huguet-Tapia J.C."/>
            <person name="Badger J.H."/>
            <person name="Loria R."/>
            <person name="Pettis G.S."/>
        </authorList>
    </citation>
    <scope>NUCLEOTIDE SEQUENCE [LARGE SCALE GENOMIC DNA]</scope>
    <source>
        <strain evidence="1 2">Car8</strain>
    </source>
</reference>
<dbReference type="RefSeq" id="WP_006377215.1">
    <property type="nucleotide sequence ID" value="NZ_AEJB01000272.1"/>
</dbReference>
<dbReference type="AlphaFoldDB" id="L7FAJ8"/>
<comment type="caution">
    <text evidence="1">The sequence shown here is derived from an EMBL/GenBank/DDBJ whole genome shotgun (WGS) entry which is preliminary data.</text>
</comment>
<evidence type="ECO:0000313" key="1">
    <source>
        <dbReference type="EMBL" id="ELP67685.1"/>
    </source>
</evidence>
<evidence type="ECO:0000313" key="2">
    <source>
        <dbReference type="Proteomes" id="UP000010931"/>
    </source>
</evidence>
<sequence>MTETPVSREAALTGVLRATDHRDASASSDTGRSVRPVIEHALTVYYDGNAELARTLIDRLIAEGQSR</sequence>
<accession>L7FAJ8</accession>
<protein>
    <submittedName>
        <fullName evidence="1">Uncharacterized protein</fullName>
    </submittedName>
</protein>
<name>L7FAJ8_STRT8</name>